<name>A0AAD4MSV1_9BILA</name>
<proteinExistence type="predicted"/>
<protein>
    <submittedName>
        <fullName evidence="1">Uncharacterized protein</fullName>
    </submittedName>
</protein>
<accession>A0AAD4MSV1</accession>
<keyword evidence="2" id="KW-1185">Reference proteome</keyword>
<reference evidence="1" key="1">
    <citation type="submission" date="2022-01" db="EMBL/GenBank/DDBJ databases">
        <title>Genome Sequence Resource for Two Populations of Ditylenchus destructor, the Migratory Endoparasitic Phytonematode.</title>
        <authorList>
            <person name="Zhang H."/>
            <person name="Lin R."/>
            <person name="Xie B."/>
        </authorList>
    </citation>
    <scope>NUCLEOTIDE SEQUENCE</scope>
    <source>
        <strain evidence="1">BazhouSP</strain>
    </source>
</reference>
<evidence type="ECO:0000313" key="2">
    <source>
        <dbReference type="Proteomes" id="UP001201812"/>
    </source>
</evidence>
<organism evidence="1 2">
    <name type="scientific">Ditylenchus destructor</name>
    <dbReference type="NCBI Taxonomy" id="166010"/>
    <lineage>
        <taxon>Eukaryota</taxon>
        <taxon>Metazoa</taxon>
        <taxon>Ecdysozoa</taxon>
        <taxon>Nematoda</taxon>
        <taxon>Chromadorea</taxon>
        <taxon>Rhabditida</taxon>
        <taxon>Tylenchina</taxon>
        <taxon>Tylenchomorpha</taxon>
        <taxon>Sphaerularioidea</taxon>
        <taxon>Anguinidae</taxon>
        <taxon>Anguininae</taxon>
        <taxon>Ditylenchus</taxon>
    </lineage>
</organism>
<sequence>MSYVYFGVAGSGGDPYQVPSLACQVAKLPSCWVLIKNLATWCQVAKLPSFFDLVPSCQVFLSLSKISKLGICQVFQKYAKMNSAEKKEILSLVKDKWSEINADFSDKGSDRHTRENAWKEILEAE</sequence>
<dbReference type="EMBL" id="JAKKPZ010000091">
    <property type="protein sequence ID" value="KAI1702909.1"/>
    <property type="molecule type" value="Genomic_DNA"/>
</dbReference>
<dbReference type="AlphaFoldDB" id="A0AAD4MSV1"/>
<evidence type="ECO:0000313" key="1">
    <source>
        <dbReference type="EMBL" id="KAI1702909.1"/>
    </source>
</evidence>
<dbReference type="Proteomes" id="UP001201812">
    <property type="component" value="Unassembled WGS sequence"/>
</dbReference>
<gene>
    <name evidence="1" type="ORF">DdX_15243</name>
</gene>
<comment type="caution">
    <text evidence="1">The sequence shown here is derived from an EMBL/GenBank/DDBJ whole genome shotgun (WGS) entry which is preliminary data.</text>
</comment>